<sequence>HELCGILMGRIVTHKAAALAREMKARRAELDEVKGKMKEAKDSARVFEDDLKKVRDFLKDNKVKRDKLEEEQKQEIVDLKNKLQEERTHVNEVKTLLEDAEQALKLKDKEINEVKIDKAGSYLDGFDFVI</sequence>
<keyword evidence="1" id="KW-0175">Coiled coil</keyword>
<keyword evidence="3" id="KW-1185">Reference proteome</keyword>
<feature type="non-terminal residue" evidence="2">
    <location>
        <position position="130"/>
    </location>
</feature>
<dbReference type="Proteomes" id="UP000265520">
    <property type="component" value="Unassembled WGS sequence"/>
</dbReference>
<dbReference type="EMBL" id="LXQA010238667">
    <property type="protein sequence ID" value="MCI36916.1"/>
    <property type="molecule type" value="Genomic_DNA"/>
</dbReference>
<evidence type="ECO:0000313" key="2">
    <source>
        <dbReference type="EMBL" id="MCI36916.1"/>
    </source>
</evidence>
<dbReference type="AlphaFoldDB" id="A0A392RMZ3"/>
<protein>
    <submittedName>
        <fullName evidence="2">Uncharacterized protein</fullName>
    </submittedName>
</protein>
<evidence type="ECO:0000256" key="1">
    <source>
        <dbReference type="SAM" id="Coils"/>
    </source>
</evidence>
<name>A0A392RMZ3_9FABA</name>
<organism evidence="2 3">
    <name type="scientific">Trifolium medium</name>
    <dbReference type="NCBI Taxonomy" id="97028"/>
    <lineage>
        <taxon>Eukaryota</taxon>
        <taxon>Viridiplantae</taxon>
        <taxon>Streptophyta</taxon>
        <taxon>Embryophyta</taxon>
        <taxon>Tracheophyta</taxon>
        <taxon>Spermatophyta</taxon>
        <taxon>Magnoliopsida</taxon>
        <taxon>eudicotyledons</taxon>
        <taxon>Gunneridae</taxon>
        <taxon>Pentapetalae</taxon>
        <taxon>rosids</taxon>
        <taxon>fabids</taxon>
        <taxon>Fabales</taxon>
        <taxon>Fabaceae</taxon>
        <taxon>Papilionoideae</taxon>
        <taxon>50 kb inversion clade</taxon>
        <taxon>NPAAA clade</taxon>
        <taxon>Hologalegina</taxon>
        <taxon>IRL clade</taxon>
        <taxon>Trifolieae</taxon>
        <taxon>Trifolium</taxon>
    </lineage>
</organism>
<feature type="non-terminal residue" evidence="2">
    <location>
        <position position="1"/>
    </location>
</feature>
<evidence type="ECO:0000313" key="3">
    <source>
        <dbReference type="Proteomes" id="UP000265520"/>
    </source>
</evidence>
<feature type="coiled-coil region" evidence="1">
    <location>
        <begin position="16"/>
        <end position="117"/>
    </location>
</feature>
<reference evidence="2 3" key="1">
    <citation type="journal article" date="2018" name="Front. Plant Sci.">
        <title>Red Clover (Trifolium pratense) and Zigzag Clover (T. medium) - A Picture of Genomic Similarities and Differences.</title>
        <authorList>
            <person name="Dluhosova J."/>
            <person name="Istvanek J."/>
            <person name="Nedelnik J."/>
            <person name="Repkova J."/>
        </authorList>
    </citation>
    <scope>NUCLEOTIDE SEQUENCE [LARGE SCALE GENOMIC DNA]</scope>
    <source>
        <strain evidence="3">cv. 10/8</strain>
        <tissue evidence="2">Leaf</tissue>
    </source>
</reference>
<proteinExistence type="predicted"/>
<accession>A0A392RMZ3</accession>
<comment type="caution">
    <text evidence="2">The sequence shown here is derived from an EMBL/GenBank/DDBJ whole genome shotgun (WGS) entry which is preliminary data.</text>
</comment>